<evidence type="ECO:0000256" key="3">
    <source>
        <dbReference type="ARBA" id="ARBA00022553"/>
    </source>
</evidence>
<comment type="function">
    <text evidence="8">Required for box C/D snoRNAs accumulation involved in snoRNA processing, snoRNA transport to the nucleolus and ribosome biogenesis.</text>
</comment>
<comment type="similarity">
    <text evidence="9">Belongs to the BCD1 family.</text>
</comment>
<dbReference type="GO" id="GO:0000463">
    <property type="term" value="P:maturation of LSU-rRNA from tricistronic rRNA transcript (SSU-rRNA, 5.8S rRNA, LSU-rRNA)"/>
    <property type="evidence" value="ECO:0007669"/>
    <property type="project" value="TreeGrafter"/>
</dbReference>
<dbReference type="GO" id="GO:0005634">
    <property type="term" value="C:nucleus"/>
    <property type="evidence" value="ECO:0007669"/>
    <property type="project" value="TreeGrafter"/>
</dbReference>
<evidence type="ECO:0000256" key="7">
    <source>
        <dbReference type="ARBA" id="ARBA00022843"/>
    </source>
</evidence>
<dbReference type="Proteomes" id="UP001205105">
    <property type="component" value="Unassembled WGS sequence"/>
</dbReference>
<evidence type="ECO:0000256" key="4">
    <source>
        <dbReference type="ARBA" id="ARBA00022723"/>
    </source>
</evidence>
<evidence type="ECO:0000256" key="9">
    <source>
        <dbReference type="ARBA" id="ARBA00049654"/>
    </source>
</evidence>
<organism evidence="16 17">
    <name type="scientific">Chlorella ohadii</name>
    <dbReference type="NCBI Taxonomy" id="2649997"/>
    <lineage>
        <taxon>Eukaryota</taxon>
        <taxon>Viridiplantae</taxon>
        <taxon>Chlorophyta</taxon>
        <taxon>core chlorophytes</taxon>
        <taxon>Trebouxiophyceae</taxon>
        <taxon>Chlorellales</taxon>
        <taxon>Chlorellaceae</taxon>
        <taxon>Chlorella clade</taxon>
        <taxon>Chlorella</taxon>
    </lineage>
</organism>
<sequence length="376" mass="38846">MASREQQAGLQPPAQAEQAPEAACQVCGQAAAKYCCPRCDRRTCSLDCVKAHKEATGCSGKRDRTAFVGRGAFDERTFLSDYRFLEEVKLADDVAKRSKPPAPKVELPQFLQTLQYQARRRGVQLHILSPGMEKRRTNSTRYDGRMQTLYWHVEWSFPAAGCKATDTKVHENTPIAQLLAGHLALQPGAAAKHHALREHREAGQERLTVLLRKERTPANAAEYYEIDAARPLRQQLAGKVLVEFPTFLVLLPHEREEYIIISAAAAAAAGAAATNGAAAAAAGPDAGAAAAGEGKAPEPTAAGQGAAPEAGAAQSAEGDAAAAVEAACEAAAGASAPAAAGDTEAVGTGPGLAAVLAAAAADAARLQAAAGGAAGT</sequence>
<evidence type="ECO:0000256" key="14">
    <source>
        <dbReference type="SAM" id="MobiDB-lite"/>
    </source>
</evidence>
<reference evidence="16" key="1">
    <citation type="submission" date="2020-11" db="EMBL/GenBank/DDBJ databases">
        <title>Chlorella ohadii genome sequencing and assembly.</title>
        <authorList>
            <person name="Murik O."/>
            <person name="Treves H."/>
            <person name="Kedem I."/>
            <person name="Shotland Y."/>
            <person name="Kaplan A."/>
        </authorList>
    </citation>
    <scope>NUCLEOTIDE SEQUENCE</scope>
    <source>
        <strain evidence="16">1</strain>
    </source>
</reference>
<evidence type="ECO:0000256" key="10">
    <source>
        <dbReference type="ARBA" id="ARBA00061949"/>
    </source>
</evidence>
<comment type="subunit">
    <text evidence="10">Interacts with FBL, SNU13, NOP58, NUFIP1, RUVBL1, RUVBL2 and TAF9. Interacts (via HIT-type zinc finger) with the RUVBL1/RUVBL2 complex in the presence of ADP.</text>
</comment>
<evidence type="ECO:0000313" key="17">
    <source>
        <dbReference type="Proteomes" id="UP001205105"/>
    </source>
</evidence>
<evidence type="ECO:0000256" key="5">
    <source>
        <dbReference type="ARBA" id="ARBA00022771"/>
    </source>
</evidence>
<dbReference type="Pfam" id="PF04438">
    <property type="entry name" value="zf-HIT"/>
    <property type="match status" value="1"/>
</dbReference>
<gene>
    <name evidence="16" type="ORF">COHA_001734</name>
</gene>
<evidence type="ECO:0000256" key="2">
    <source>
        <dbReference type="ARBA" id="ARBA00022517"/>
    </source>
</evidence>
<dbReference type="Gene3D" id="3.30.60.190">
    <property type="match status" value="1"/>
</dbReference>
<dbReference type="FunFam" id="3.30.60.190:FF:000001">
    <property type="entry name" value="box C/D snoRNA protein 1"/>
    <property type="match status" value="1"/>
</dbReference>
<dbReference type="AlphaFoldDB" id="A0AAD5DYG1"/>
<dbReference type="PANTHER" id="PTHR13483:SF3">
    <property type="entry name" value="BOX C_D SNORNA PROTEIN 1"/>
    <property type="match status" value="1"/>
</dbReference>
<dbReference type="GO" id="GO:0048254">
    <property type="term" value="P:snoRNA localization"/>
    <property type="evidence" value="ECO:0007669"/>
    <property type="project" value="TreeGrafter"/>
</dbReference>
<proteinExistence type="inferred from homology"/>
<evidence type="ECO:0000256" key="8">
    <source>
        <dbReference type="ARBA" id="ARBA00049598"/>
    </source>
</evidence>
<dbReference type="GO" id="GO:0000492">
    <property type="term" value="P:box C/D snoRNP assembly"/>
    <property type="evidence" value="ECO:0007669"/>
    <property type="project" value="TreeGrafter"/>
</dbReference>
<comment type="caution">
    <text evidence="16">The sequence shown here is derived from an EMBL/GenBank/DDBJ whole genome shotgun (WGS) entry which is preliminary data.</text>
</comment>
<dbReference type="GO" id="GO:0008270">
    <property type="term" value="F:zinc ion binding"/>
    <property type="evidence" value="ECO:0007669"/>
    <property type="project" value="UniProtKB-UniRule"/>
</dbReference>
<protein>
    <recommendedName>
        <fullName evidence="11">Box C/D snoRNA protein 1</fullName>
    </recommendedName>
    <alternativeName>
        <fullName evidence="12">Zinc finger HIT domain-containing protein 6</fullName>
    </alternativeName>
</protein>
<accession>A0AAD5DYG1</accession>
<keyword evidence="1" id="KW-1017">Isopeptide bond</keyword>
<dbReference type="CDD" id="cd23023">
    <property type="entry name" value="zf-HIT_BCD1"/>
    <property type="match status" value="1"/>
</dbReference>
<evidence type="ECO:0000256" key="1">
    <source>
        <dbReference type="ARBA" id="ARBA00022499"/>
    </source>
</evidence>
<dbReference type="PROSITE" id="PS51083">
    <property type="entry name" value="ZF_HIT"/>
    <property type="match status" value="1"/>
</dbReference>
<dbReference type="Pfam" id="PF25790">
    <property type="entry name" value="BCD1"/>
    <property type="match status" value="1"/>
</dbReference>
<keyword evidence="4" id="KW-0479">Metal-binding</keyword>
<evidence type="ECO:0000259" key="15">
    <source>
        <dbReference type="PROSITE" id="PS51083"/>
    </source>
</evidence>
<keyword evidence="2" id="KW-0690">Ribosome biogenesis</keyword>
<dbReference type="InterPro" id="IPR051639">
    <property type="entry name" value="BCD1"/>
</dbReference>
<evidence type="ECO:0000313" key="16">
    <source>
        <dbReference type="EMBL" id="KAI7844644.1"/>
    </source>
</evidence>
<keyword evidence="6" id="KW-0862">Zinc</keyword>
<evidence type="ECO:0000256" key="11">
    <source>
        <dbReference type="ARBA" id="ARBA00068630"/>
    </source>
</evidence>
<feature type="region of interest" description="Disordered" evidence="14">
    <location>
        <begin position="287"/>
        <end position="318"/>
    </location>
</feature>
<evidence type="ECO:0000256" key="6">
    <source>
        <dbReference type="ARBA" id="ARBA00022833"/>
    </source>
</evidence>
<keyword evidence="5 13" id="KW-0863">Zinc-finger</keyword>
<dbReference type="SUPFAM" id="SSF144232">
    <property type="entry name" value="HIT/MYND zinc finger-like"/>
    <property type="match status" value="1"/>
</dbReference>
<dbReference type="PANTHER" id="PTHR13483">
    <property type="entry name" value="BOX C_D SNORNA PROTEIN 1-RELATED"/>
    <property type="match status" value="1"/>
</dbReference>
<feature type="domain" description="HIT-type" evidence="15">
    <location>
        <begin position="24"/>
        <end position="58"/>
    </location>
</feature>
<dbReference type="GO" id="GO:0070761">
    <property type="term" value="C:pre-snoRNP complex"/>
    <property type="evidence" value="ECO:0007669"/>
    <property type="project" value="TreeGrafter"/>
</dbReference>
<dbReference type="EMBL" id="JADXDR010000025">
    <property type="protein sequence ID" value="KAI7844644.1"/>
    <property type="molecule type" value="Genomic_DNA"/>
</dbReference>
<keyword evidence="17" id="KW-1185">Reference proteome</keyword>
<keyword evidence="7" id="KW-0832">Ubl conjugation</keyword>
<dbReference type="InterPro" id="IPR007529">
    <property type="entry name" value="Znf_HIT"/>
</dbReference>
<keyword evidence="3" id="KW-0597">Phosphoprotein</keyword>
<dbReference type="InterPro" id="IPR057721">
    <property type="entry name" value="BCD1_alpha/beta"/>
</dbReference>
<evidence type="ECO:0000256" key="13">
    <source>
        <dbReference type="PROSITE-ProRule" id="PRU00453"/>
    </source>
</evidence>
<name>A0AAD5DYG1_9CHLO</name>
<evidence type="ECO:0000256" key="12">
    <source>
        <dbReference type="ARBA" id="ARBA00077531"/>
    </source>
</evidence>